<keyword evidence="7" id="KW-1003">Cell membrane</keyword>
<evidence type="ECO:0000256" key="16">
    <source>
        <dbReference type="ARBA" id="ARBA00048586"/>
    </source>
</evidence>
<dbReference type="Gene3D" id="1.20.120.1760">
    <property type="match status" value="1"/>
</dbReference>
<dbReference type="Proteomes" id="UP000242881">
    <property type="component" value="Unassembled WGS sequence"/>
</dbReference>
<evidence type="ECO:0000256" key="18">
    <source>
        <dbReference type="RuleBase" id="RU003750"/>
    </source>
</evidence>
<evidence type="ECO:0000256" key="15">
    <source>
        <dbReference type="ARBA" id="ARBA00023264"/>
    </source>
</evidence>
<evidence type="ECO:0000256" key="4">
    <source>
        <dbReference type="ARBA" id="ARBA00010441"/>
    </source>
</evidence>
<keyword evidence="14" id="KW-0594">Phospholipid biosynthesis</keyword>
<keyword evidence="9 18" id="KW-0808">Transferase</keyword>
<evidence type="ECO:0000256" key="9">
    <source>
        <dbReference type="ARBA" id="ARBA00022679"/>
    </source>
</evidence>
<evidence type="ECO:0000256" key="2">
    <source>
        <dbReference type="ARBA" id="ARBA00004651"/>
    </source>
</evidence>
<evidence type="ECO:0000256" key="14">
    <source>
        <dbReference type="ARBA" id="ARBA00023209"/>
    </source>
</evidence>
<evidence type="ECO:0000256" key="11">
    <source>
        <dbReference type="ARBA" id="ARBA00022989"/>
    </source>
</evidence>
<dbReference type="GO" id="GO:0046474">
    <property type="term" value="P:glycerophospholipid biosynthetic process"/>
    <property type="evidence" value="ECO:0007669"/>
    <property type="project" value="TreeGrafter"/>
</dbReference>
<evidence type="ECO:0000256" key="10">
    <source>
        <dbReference type="ARBA" id="ARBA00022692"/>
    </source>
</evidence>
<evidence type="ECO:0000256" key="12">
    <source>
        <dbReference type="ARBA" id="ARBA00023098"/>
    </source>
</evidence>
<feature type="transmembrane region" description="Helical" evidence="19">
    <location>
        <begin position="119"/>
        <end position="143"/>
    </location>
</feature>
<evidence type="ECO:0000256" key="17">
    <source>
        <dbReference type="NCBIfam" id="TIGR00560"/>
    </source>
</evidence>
<dbReference type="InterPro" id="IPR043130">
    <property type="entry name" value="CDP-OH_PTrfase_TM_dom"/>
</dbReference>
<dbReference type="GO" id="GO:0008444">
    <property type="term" value="F:CDP-diacylglycerol-glycerol-3-phosphate 3-phosphatidyltransferase activity"/>
    <property type="evidence" value="ECO:0007669"/>
    <property type="project" value="UniProtKB-UniRule"/>
</dbReference>
<dbReference type="InterPro" id="IPR050324">
    <property type="entry name" value="CDP-alcohol_PTase-I"/>
</dbReference>
<evidence type="ECO:0000256" key="5">
    <source>
        <dbReference type="ARBA" id="ARBA00013170"/>
    </source>
</evidence>
<comment type="subcellular location">
    <subcellularLocation>
        <location evidence="2">Cell membrane</location>
        <topology evidence="2">Multi-pass membrane protein</topology>
    </subcellularLocation>
</comment>
<evidence type="ECO:0000256" key="1">
    <source>
        <dbReference type="ARBA" id="ARBA00003973"/>
    </source>
</evidence>
<keyword evidence="8" id="KW-0444">Lipid biosynthesis</keyword>
<dbReference type="PANTHER" id="PTHR14269">
    <property type="entry name" value="CDP-DIACYLGLYCEROL--GLYCEROL-3-PHOSPHATE 3-PHOSPHATIDYLTRANSFERASE-RELATED"/>
    <property type="match status" value="1"/>
</dbReference>
<reference evidence="20 21" key="1">
    <citation type="submission" date="2018-01" db="EMBL/GenBank/DDBJ databases">
        <title>Metagenomic assembled genomes from two thermal pools in the Uzon Caldera, Kamchatka, Russia.</title>
        <authorList>
            <person name="Wilkins L."/>
            <person name="Ettinger C."/>
        </authorList>
    </citation>
    <scope>NUCLEOTIDE SEQUENCE [LARGE SCALE GENOMIC DNA]</scope>
    <source>
        <strain evidence="20">ZAV-05</strain>
    </source>
</reference>
<evidence type="ECO:0000313" key="21">
    <source>
        <dbReference type="Proteomes" id="UP000242881"/>
    </source>
</evidence>
<comment type="function">
    <text evidence="1">This protein catalyzes the committed step to the synthesis of the acidic phospholipids.</text>
</comment>
<evidence type="ECO:0000256" key="13">
    <source>
        <dbReference type="ARBA" id="ARBA00023136"/>
    </source>
</evidence>
<dbReference type="NCBIfam" id="TIGR00560">
    <property type="entry name" value="pgsA"/>
    <property type="match status" value="1"/>
</dbReference>
<evidence type="ECO:0000256" key="6">
    <source>
        <dbReference type="ARBA" id="ARBA00014944"/>
    </source>
</evidence>
<evidence type="ECO:0000313" key="20">
    <source>
        <dbReference type="EMBL" id="PMP72328.1"/>
    </source>
</evidence>
<keyword evidence="15" id="KW-1208">Phospholipid metabolism</keyword>
<dbReference type="PANTHER" id="PTHR14269:SF62">
    <property type="entry name" value="CDP-DIACYLGLYCEROL--GLYCEROL-3-PHOSPHATE 3-PHOSPHATIDYLTRANSFERASE 1, CHLOROPLASTIC"/>
    <property type="match status" value="1"/>
</dbReference>
<dbReference type="EMBL" id="PNIN01000024">
    <property type="protein sequence ID" value="PMP72328.1"/>
    <property type="molecule type" value="Genomic_DNA"/>
</dbReference>
<evidence type="ECO:0000256" key="8">
    <source>
        <dbReference type="ARBA" id="ARBA00022516"/>
    </source>
</evidence>
<keyword evidence="12" id="KW-0443">Lipid metabolism</keyword>
<dbReference type="InterPro" id="IPR004570">
    <property type="entry name" value="Phosphatidylglycerol_P_synth"/>
</dbReference>
<feature type="transmembrane region" description="Helical" evidence="19">
    <location>
        <begin position="155"/>
        <end position="177"/>
    </location>
</feature>
<dbReference type="PIRSF" id="PIRSF000847">
    <property type="entry name" value="Phos_ph_gly_syn"/>
    <property type="match status" value="1"/>
</dbReference>
<dbReference type="GO" id="GO:0005886">
    <property type="term" value="C:plasma membrane"/>
    <property type="evidence" value="ECO:0007669"/>
    <property type="project" value="UniProtKB-SubCell"/>
</dbReference>
<sequence>MMFDKSFMNLPNQLTILRVLIIPFFLIFLYMDTDTTNIIATILFVIASITDYIDGYLARKYQIITDFGKILDPVADKILVASSMIVLVELNRLAGWIVILMLSRDFVIGALRNFAASKGVVIAAGFSGKLKTVLQMVAIGCLIFKRPLFNLDTYFIGKILIYIALFVSLYSCVVYYLDFFNKKEGYKEKEV</sequence>
<organism evidence="20 21">
    <name type="scientific">Calditerrivibrio nitroreducens</name>
    <dbReference type="NCBI Taxonomy" id="477976"/>
    <lineage>
        <taxon>Bacteria</taxon>
        <taxon>Pseudomonadati</taxon>
        <taxon>Deferribacterota</taxon>
        <taxon>Deferribacteres</taxon>
        <taxon>Deferribacterales</taxon>
        <taxon>Calditerrivibrionaceae</taxon>
    </lineage>
</organism>
<feature type="transmembrane region" description="Helical" evidence="19">
    <location>
        <begin position="37"/>
        <end position="57"/>
    </location>
</feature>
<feature type="transmembrane region" description="Helical" evidence="19">
    <location>
        <begin position="78"/>
        <end position="99"/>
    </location>
</feature>
<gene>
    <name evidence="20" type="primary">pgsA</name>
    <name evidence="20" type="ORF">C0187_01955</name>
</gene>
<dbReference type="InterPro" id="IPR048254">
    <property type="entry name" value="CDP_ALCOHOL_P_TRANSF_CS"/>
</dbReference>
<dbReference type="Pfam" id="PF01066">
    <property type="entry name" value="CDP-OH_P_transf"/>
    <property type="match status" value="1"/>
</dbReference>
<comment type="catalytic activity">
    <reaction evidence="16">
        <text>a CDP-1,2-diacyl-sn-glycerol + sn-glycerol 3-phosphate = a 1,2-diacyl-sn-glycero-3-phospho-(1'-sn-glycero-3'-phosphate) + CMP + H(+)</text>
        <dbReference type="Rhea" id="RHEA:12593"/>
        <dbReference type="ChEBI" id="CHEBI:15378"/>
        <dbReference type="ChEBI" id="CHEBI:57597"/>
        <dbReference type="ChEBI" id="CHEBI:58332"/>
        <dbReference type="ChEBI" id="CHEBI:60110"/>
        <dbReference type="ChEBI" id="CHEBI:60377"/>
        <dbReference type="EC" id="2.7.8.5"/>
    </reaction>
</comment>
<accession>A0A2J6WPM4</accession>
<comment type="caution">
    <text evidence="20">The sequence shown here is derived from an EMBL/GenBank/DDBJ whole genome shotgun (WGS) entry which is preliminary data.</text>
</comment>
<dbReference type="FunFam" id="1.20.120.1760:FF:000004">
    <property type="entry name" value="CDP-diacylglycerol--glycerol-3-phosphate 3-phosphatidyltransferase"/>
    <property type="match status" value="1"/>
</dbReference>
<keyword evidence="13 19" id="KW-0472">Membrane</keyword>
<dbReference type="AlphaFoldDB" id="A0A2J6WPM4"/>
<dbReference type="EC" id="2.7.8.5" evidence="5 17"/>
<dbReference type="PROSITE" id="PS00379">
    <property type="entry name" value="CDP_ALCOHOL_P_TRANSF"/>
    <property type="match status" value="1"/>
</dbReference>
<dbReference type="RefSeq" id="WP_424605851.1">
    <property type="nucleotide sequence ID" value="NZ_JBNAVA010000007.1"/>
</dbReference>
<dbReference type="InterPro" id="IPR000462">
    <property type="entry name" value="CDP-OH_P_trans"/>
</dbReference>
<keyword evidence="10 19" id="KW-0812">Transmembrane</keyword>
<keyword evidence="11 19" id="KW-1133">Transmembrane helix</keyword>
<comment type="similarity">
    <text evidence="4 18">Belongs to the CDP-alcohol phosphatidyltransferase class-I family.</text>
</comment>
<name>A0A2J6WPM4_9BACT</name>
<feature type="transmembrane region" description="Helical" evidence="19">
    <location>
        <begin position="12"/>
        <end position="31"/>
    </location>
</feature>
<evidence type="ECO:0000256" key="3">
    <source>
        <dbReference type="ARBA" id="ARBA00005042"/>
    </source>
</evidence>
<evidence type="ECO:0000256" key="7">
    <source>
        <dbReference type="ARBA" id="ARBA00022475"/>
    </source>
</evidence>
<proteinExistence type="inferred from homology"/>
<protein>
    <recommendedName>
        <fullName evidence="6 17">CDP-diacylglycerol--glycerol-3-phosphate 3-phosphatidyltransferase</fullName>
        <ecNumber evidence="5 17">2.7.8.5</ecNumber>
    </recommendedName>
</protein>
<evidence type="ECO:0000256" key="19">
    <source>
        <dbReference type="SAM" id="Phobius"/>
    </source>
</evidence>
<comment type="pathway">
    <text evidence="3">Phospholipid metabolism; phosphatidylglycerol biosynthesis; phosphatidylglycerol from CDP-diacylglycerol: step 1/2.</text>
</comment>